<gene>
    <name evidence="1" type="ORF">B9N49_00760</name>
</gene>
<dbReference type="PANTHER" id="PTHR43235">
    <property type="entry name" value="GLUTAMINE AMIDOTRANSFERASE PB2B2.05-RELATED"/>
    <property type="match status" value="1"/>
</dbReference>
<dbReference type="GO" id="GO:0016811">
    <property type="term" value="F:hydrolase activity, acting on carbon-nitrogen (but not peptide) bonds, in linear amides"/>
    <property type="evidence" value="ECO:0007669"/>
    <property type="project" value="InterPro"/>
</dbReference>
<dbReference type="Proteomes" id="UP000215413">
    <property type="component" value="Unassembled WGS sequence"/>
</dbReference>
<organism evidence="1 2">
    <name type="scientific">Finegoldia magna</name>
    <name type="common">Peptostreptococcus magnus</name>
    <dbReference type="NCBI Taxonomy" id="1260"/>
    <lineage>
        <taxon>Bacteria</taxon>
        <taxon>Bacillati</taxon>
        <taxon>Bacillota</taxon>
        <taxon>Tissierellia</taxon>
        <taxon>Tissierellales</taxon>
        <taxon>Peptoniphilaceae</taxon>
        <taxon>Finegoldia</taxon>
    </lineage>
</organism>
<dbReference type="InterPro" id="IPR044668">
    <property type="entry name" value="PuuD-like"/>
</dbReference>
<dbReference type="InterPro" id="IPR011697">
    <property type="entry name" value="Peptidase_C26"/>
</dbReference>
<dbReference type="Pfam" id="PF07722">
    <property type="entry name" value="Peptidase_C26"/>
    <property type="match status" value="1"/>
</dbReference>
<evidence type="ECO:0000313" key="1">
    <source>
        <dbReference type="EMBL" id="OXZ29186.1"/>
    </source>
</evidence>
<dbReference type="InterPro" id="IPR029062">
    <property type="entry name" value="Class_I_gatase-like"/>
</dbReference>
<dbReference type="RefSeq" id="WP_094205127.1">
    <property type="nucleotide sequence ID" value="NZ_NDYC01000004.1"/>
</dbReference>
<dbReference type="SUPFAM" id="SSF52317">
    <property type="entry name" value="Class I glutamine amidotransferase-like"/>
    <property type="match status" value="1"/>
</dbReference>
<dbReference type="GO" id="GO:0005829">
    <property type="term" value="C:cytosol"/>
    <property type="evidence" value="ECO:0007669"/>
    <property type="project" value="TreeGrafter"/>
</dbReference>
<reference evidence="2" key="1">
    <citation type="submission" date="2017-04" db="EMBL/GenBank/DDBJ databases">
        <title>Finegoldia magna isolated from orthopedic joint implant-associated infections.</title>
        <authorList>
            <person name="Bjorklund S."/>
            <person name="Bruggemann H."/>
            <person name="Jensen A."/>
            <person name="Hellmark B."/>
            <person name="Soderquist B."/>
        </authorList>
    </citation>
    <scope>NUCLEOTIDE SEQUENCE [LARGE SCALE GENOMIC DNA]</scope>
    <source>
        <strain evidence="2">CCUG 54800</strain>
    </source>
</reference>
<keyword evidence="1" id="KW-0378">Hydrolase</keyword>
<dbReference type="AlphaFoldDB" id="A0A233V9Y1"/>
<dbReference type="EMBL" id="NDYC01000004">
    <property type="protein sequence ID" value="OXZ29186.1"/>
    <property type="molecule type" value="Genomic_DNA"/>
</dbReference>
<accession>A0A233V9Y1</accession>
<dbReference type="CDD" id="cd01745">
    <property type="entry name" value="GATase1_2"/>
    <property type="match status" value="1"/>
</dbReference>
<comment type="caution">
    <text evidence="1">The sequence shown here is derived from an EMBL/GenBank/DDBJ whole genome shotgun (WGS) entry which is preliminary data.</text>
</comment>
<sequence>MKIIGLTPLYYVAENRLFMLRKYIELIERNGAYAVILPFNSDRKFLEEIVDRLDGIVFTGGLDVAPSYYNEDKILECGISSNVRDELEFNLMDICYKKDIPTLGICRGLQIMNVYLGGTLYQDLKKQKDISIIHSQDKPYNDLVHEVTNYGMFKEKFGDRFYVNSLHHQAIKDVADELEVLQKSSDDIVEAAYVKDKKFFLGVQYHPEMALDTLAQGHEIVKMFLDSIK</sequence>
<protein>
    <submittedName>
        <fullName evidence="1">Gamma-glutamyl-gamma-aminobutyrate hydrolase</fullName>
    </submittedName>
</protein>
<name>A0A233V9Y1_FINMA</name>
<proteinExistence type="predicted"/>
<dbReference type="PROSITE" id="PS51273">
    <property type="entry name" value="GATASE_TYPE_1"/>
    <property type="match status" value="1"/>
</dbReference>
<evidence type="ECO:0000313" key="2">
    <source>
        <dbReference type="Proteomes" id="UP000215413"/>
    </source>
</evidence>
<dbReference type="Gene3D" id="3.40.50.880">
    <property type="match status" value="1"/>
</dbReference>
<dbReference type="PANTHER" id="PTHR43235:SF1">
    <property type="entry name" value="GLUTAMINE AMIDOTRANSFERASE PB2B2.05-RELATED"/>
    <property type="match status" value="1"/>
</dbReference>